<evidence type="ECO:0000256" key="7">
    <source>
        <dbReference type="RuleBase" id="RU363032"/>
    </source>
</evidence>
<dbReference type="SUPFAM" id="SSF161098">
    <property type="entry name" value="MetI-like"/>
    <property type="match status" value="1"/>
</dbReference>
<evidence type="ECO:0000259" key="9">
    <source>
        <dbReference type="PROSITE" id="PS50928"/>
    </source>
</evidence>
<feature type="transmembrane region" description="Helical" evidence="7">
    <location>
        <begin position="289"/>
        <end position="313"/>
    </location>
</feature>
<proteinExistence type="inferred from homology"/>
<evidence type="ECO:0000313" key="11">
    <source>
        <dbReference type="Proteomes" id="UP001596137"/>
    </source>
</evidence>
<keyword evidence="2 7" id="KW-0813">Transport</keyword>
<keyword evidence="11" id="KW-1185">Reference proteome</keyword>
<dbReference type="Proteomes" id="UP001596137">
    <property type="component" value="Unassembled WGS sequence"/>
</dbReference>
<dbReference type="InterPro" id="IPR051393">
    <property type="entry name" value="ABC_transporter_permease"/>
</dbReference>
<keyword evidence="4 7" id="KW-0812">Transmembrane</keyword>
<comment type="subcellular location">
    <subcellularLocation>
        <location evidence="1 7">Cell membrane</location>
        <topology evidence="1 7">Multi-pass membrane protein</topology>
    </subcellularLocation>
</comment>
<evidence type="ECO:0000256" key="4">
    <source>
        <dbReference type="ARBA" id="ARBA00022692"/>
    </source>
</evidence>
<dbReference type="Pfam" id="PF00528">
    <property type="entry name" value="BPD_transp_1"/>
    <property type="match status" value="1"/>
</dbReference>
<feature type="transmembrane region" description="Helical" evidence="7">
    <location>
        <begin position="133"/>
        <end position="154"/>
    </location>
</feature>
<keyword evidence="3" id="KW-1003">Cell membrane</keyword>
<dbReference type="RefSeq" id="WP_380755689.1">
    <property type="nucleotide sequence ID" value="NZ_JBHSRF010000030.1"/>
</dbReference>
<keyword evidence="6 7" id="KW-0472">Membrane</keyword>
<accession>A0ABW1NKB0</accession>
<dbReference type="PANTHER" id="PTHR30193">
    <property type="entry name" value="ABC TRANSPORTER PERMEASE PROTEIN"/>
    <property type="match status" value="1"/>
</dbReference>
<evidence type="ECO:0000256" key="5">
    <source>
        <dbReference type="ARBA" id="ARBA00022989"/>
    </source>
</evidence>
<dbReference type="InterPro" id="IPR035906">
    <property type="entry name" value="MetI-like_sf"/>
</dbReference>
<dbReference type="PROSITE" id="PS50928">
    <property type="entry name" value="ABC_TM1"/>
    <property type="match status" value="1"/>
</dbReference>
<feature type="region of interest" description="Disordered" evidence="8">
    <location>
        <begin position="1"/>
        <end position="29"/>
    </location>
</feature>
<feature type="transmembrane region" description="Helical" evidence="7">
    <location>
        <begin position="174"/>
        <end position="194"/>
    </location>
</feature>
<feature type="domain" description="ABC transmembrane type-1" evidence="9">
    <location>
        <begin position="96"/>
        <end position="310"/>
    </location>
</feature>
<name>A0ABW1NKB0_9ACTN</name>
<reference evidence="11" key="1">
    <citation type="journal article" date="2019" name="Int. J. Syst. Evol. Microbiol.">
        <title>The Global Catalogue of Microorganisms (GCM) 10K type strain sequencing project: providing services to taxonomists for standard genome sequencing and annotation.</title>
        <authorList>
            <consortium name="The Broad Institute Genomics Platform"/>
            <consortium name="The Broad Institute Genome Sequencing Center for Infectious Disease"/>
            <person name="Wu L."/>
            <person name="Ma J."/>
        </authorList>
    </citation>
    <scope>NUCLEOTIDE SEQUENCE [LARGE SCALE GENOMIC DNA]</scope>
    <source>
        <strain evidence="11">JCM 30346</strain>
    </source>
</reference>
<dbReference type="Gene3D" id="1.10.3720.10">
    <property type="entry name" value="MetI-like"/>
    <property type="match status" value="1"/>
</dbReference>
<feature type="transmembrane region" description="Helical" evidence="7">
    <location>
        <begin position="100"/>
        <end position="121"/>
    </location>
</feature>
<comment type="similarity">
    <text evidence="7">Belongs to the binding-protein-dependent transport system permease family.</text>
</comment>
<protein>
    <submittedName>
        <fullName evidence="10">Carbohydrate ABC transporter permease</fullName>
    </submittedName>
</protein>
<feature type="transmembrane region" description="Helical" evidence="7">
    <location>
        <begin position="241"/>
        <end position="262"/>
    </location>
</feature>
<organism evidence="10 11">
    <name type="scientific">Sphaerisporangium aureirubrum</name>
    <dbReference type="NCBI Taxonomy" id="1544736"/>
    <lineage>
        <taxon>Bacteria</taxon>
        <taxon>Bacillati</taxon>
        <taxon>Actinomycetota</taxon>
        <taxon>Actinomycetes</taxon>
        <taxon>Streptosporangiales</taxon>
        <taxon>Streptosporangiaceae</taxon>
        <taxon>Sphaerisporangium</taxon>
    </lineage>
</organism>
<evidence type="ECO:0000256" key="6">
    <source>
        <dbReference type="ARBA" id="ARBA00023136"/>
    </source>
</evidence>
<keyword evidence="5 7" id="KW-1133">Transmembrane helix</keyword>
<dbReference type="CDD" id="cd06261">
    <property type="entry name" value="TM_PBP2"/>
    <property type="match status" value="1"/>
</dbReference>
<evidence type="ECO:0000256" key="1">
    <source>
        <dbReference type="ARBA" id="ARBA00004651"/>
    </source>
</evidence>
<evidence type="ECO:0000256" key="8">
    <source>
        <dbReference type="SAM" id="MobiDB-lite"/>
    </source>
</evidence>
<sequence length="322" mass="35188">MTTSTAPTGADVAEAGPAGPASAPRRARRRGSRTHVLAYMLAGPILLYEAVFVLYPIFQSVRLSLTDTSLGATDSSFVGLRNYDRLFHDPDFYGSLWNTLTYALLVVVIAVGSGLATALLVNRRMRGRSLIRGVMMTPWAFPEIATVLIFIWIMNPTFGVINLVSDHIPGLDASGGWLTSSPLALVSIVLISTWKTFPFYSIVILASLQTVPESLEEAARVDGANVWQRFRHVTLPSIRPTLILLSLLAFIFAFRQFSLIWLTTGGGPGRDTETLVLGIYNSAFKFYDYSYGTTIGVASLVVTLLVTVVIVGIQRRYGEDSD</sequence>
<gene>
    <name evidence="10" type="ORF">ACFP1K_20575</name>
</gene>
<evidence type="ECO:0000256" key="2">
    <source>
        <dbReference type="ARBA" id="ARBA00022448"/>
    </source>
</evidence>
<feature type="compositionally biased region" description="Low complexity" evidence="8">
    <location>
        <begin position="15"/>
        <end position="24"/>
    </location>
</feature>
<comment type="caution">
    <text evidence="10">The sequence shown here is derived from an EMBL/GenBank/DDBJ whole genome shotgun (WGS) entry which is preliminary data.</text>
</comment>
<evidence type="ECO:0000256" key="3">
    <source>
        <dbReference type="ARBA" id="ARBA00022475"/>
    </source>
</evidence>
<dbReference type="PANTHER" id="PTHR30193:SF37">
    <property type="entry name" value="INNER MEMBRANE ABC TRANSPORTER PERMEASE PROTEIN YCJO"/>
    <property type="match status" value="1"/>
</dbReference>
<dbReference type="InterPro" id="IPR000515">
    <property type="entry name" value="MetI-like"/>
</dbReference>
<dbReference type="EMBL" id="JBHSRF010000030">
    <property type="protein sequence ID" value="MFC6083576.1"/>
    <property type="molecule type" value="Genomic_DNA"/>
</dbReference>
<feature type="transmembrane region" description="Helical" evidence="7">
    <location>
        <begin position="36"/>
        <end position="58"/>
    </location>
</feature>
<evidence type="ECO:0000313" key="10">
    <source>
        <dbReference type="EMBL" id="MFC6083576.1"/>
    </source>
</evidence>